<dbReference type="InterPro" id="IPR051824">
    <property type="entry name" value="LRR_Rcpt-Like_S/T_Kinase"/>
</dbReference>
<dbReference type="FunFam" id="1.10.533.10:FF:000028">
    <property type="entry name" value="Interleukin 1 receptor-associated kinase 4"/>
    <property type="match status" value="1"/>
</dbReference>
<gene>
    <name evidence="13" type="ORF">Baya_0277</name>
</gene>
<name>A0A556THS7_BAGYA</name>
<protein>
    <recommendedName>
        <fullName evidence="8">Interleukin-1 receptor-associated kinase 4</fullName>
        <ecNumber evidence="8">2.7.11.1</ecNumber>
    </recommendedName>
</protein>
<dbReference type="Gene3D" id="3.30.200.20">
    <property type="entry name" value="Phosphorylase Kinase, domain 1"/>
    <property type="match status" value="1"/>
</dbReference>
<feature type="binding site" evidence="11">
    <location>
        <position position="212"/>
    </location>
    <ligand>
        <name>ATP</name>
        <dbReference type="ChEBI" id="CHEBI:30616"/>
    </ligand>
</feature>
<keyword evidence="5 8" id="KW-0067">ATP-binding</keyword>
<dbReference type="InterPro" id="IPR011029">
    <property type="entry name" value="DEATH-like_dom_sf"/>
</dbReference>
<evidence type="ECO:0000256" key="1">
    <source>
        <dbReference type="ARBA" id="ARBA00022527"/>
    </source>
</evidence>
<dbReference type="GO" id="GO:0005737">
    <property type="term" value="C:cytoplasm"/>
    <property type="evidence" value="ECO:0007669"/>
    <property type="project" value="UniProtKB-SubCell"/>
</dbReference>
<evidence type="ECO:0000256" key="9">
    <source>
        <dbReference type="PIRSR" id="PIRSR038189-1"/>
    </source>
</evidence>
<proteinExistence type="inferred from homology"/>
<dbReference type="InterPro" id="IPR000719">
    <property type="entry name" value="Prot_kinase_dom"/>
</dbReference>
<dbReference type="FunFam" id="1.10.510.10:FF:000414">
    <property type="entry name" value="Interleukin-1 receptor-associated kinase 4"/>
    <property type="match status" value="1"/>
</dbReference>
<evidence type="ECO:0000313" key="14">
    <source>
        <dbReference type="Proteomes" id="UP000319801"/>
    </source>
</evidence>
<comment type="similarity">
    <text evidence="8">Belongs to the protein kinase superfamily. TKL Ser/Thr protein kinase family. Pelle subfamily.</text>
</comment>
<feature type="binding site" evidence="10">
    <location>
        <position position="311"/>
    </location>
    <ligand>
        <name>ATP</name>
        <dbReference type="ChEBI" id="CHEBI:30616"/>
    </ligand>
</feature>
<keyword evidence="3 8" id="KW-0547">Nucleotide-binding</keyword>
<dbReference type="SUPFAM" id="SSF47986">
    <property type="entry name" value="DEATH domain"/>
    <property type="match status" value="1"/>
</dbReference>
<reference evidence="13 14" key="1">
    <citation type="journal article" date="2019" name="Genome Biol. Evol.">
        <title>Whole-Genome Sequencing of the Giant Devil Catfish, Bagarius yarrelli.</title>
        <authorList>
            <person name="Jiang W."/>
            <person name="Lv Y."/>
            <person name="Cheng L."/>
            <person name="Yang K."/>
            <person name="Chao B."/>
            <person name="Wang X."/>
            <person name="Li Y."/>
            <person name="Pan X."/>
            <person name="You X."/>
            <person name="Zhang Y."/>
            <person name="Yang J."/>
            <person name="Li J."/>
            <person name="Zhang X."/>
            <person name="Liu S."/>
            <person name="Sun C."/>
            <person name="Yang J."/>
            <person name="Shi Q."/>
        </authorList>
    </citation>
    <scope>NUCLEOTIDE SEQUENCE [LARGE SCALE GENOMIC DNA]</scope>
    <source>
        <strain evidence="13">JWS20170419001</strain>
        <tissue evidence="13">Muscle</tissue>
    </source>
</reference>
<evidence type="ECO:0000256" key="7">
    <source>
        <dbReference type="ARBA" id="ARBA00048679"/>
    </source>
</evidence>
<dbReference type="EC" id="2.7.11.1" evidence="8"/>
<dbReference type="Gene3D" id="1.10.510.10">
    <property type="entry name" value="Transferase(Phosphotransferase) domain 1"/>
    <property type="match status" value="1"/>
</dbReference>
<evidence type="ECO:0000256" key="11">
    <source>
        <dbReference type="PROSITE-ProRule" id="PRU10141"/>
    </source>
</evidence>
<dbReference type="InterPro" id="IPR037970">
    <property type="entry name" value="IRAK4_Death"/>
</dbReference>
<keyword evidence="2 8" id="KW-0808">Transferase</keyword>
<dbReference type="SUPFAM" id="SSF56112">
    <property type="entry name" value="Protein kinase-like (PK-like)"/>
    <property type="match status" value="1"/>
</dbReference>
<dbReference type="EMBL" id="VCAZ01000001">
    <property type="protein sequence ID" value="TSK13403.1"/>
    <property type="molecule type" value="Genomic_DNA"/>
</dbReference>
<comment type="subcellular location">
    <subcellularLocation>
        <location evidence="8">Cytoplasm</location>
    </subcellularLocation>
</comment>
<comment type="function">
    <text evidence="8">Serine/threonine-protein kinase that plays a critical role in initiating innate immune response against foreign pathogens.</text>
</comment>
<evidence type="ECO:0000256" key="2">
    <source>
        <dbReference type="ARBA" id="ARBA00022679"/>
    </source>
</evidence>
<dbReference type="Gene3D" id="1.10.533.10">
    <property type="entry name" value="Death Domain, Fas"/>
    <property type="match status" value="1"/>
</dbReference>
<dbReference type="PROSITE" id="PS50011">
    <property type="entry name" value="PROTEIN_KINASE_DOM"/>
    <property type="match status" value="1"/>
</dbReference>
<evidence type="ECO:0000256" key="8">
    <source>
        <dbReference type="PIRNR" id="PIRNR038189"/>
    </source>
</evidence>
<sequence>MSCSITSETLVRKLSQSILRKLSDFLDPQDAWKSVLIDIQKDNGEPRYTQLHLRRFEKLVAQGKSPTVELLYDWGTTNCTVGELVEILIRHKLIAPARVLLPDVTAAPVATGWRAVEDPPTKYHWEQTQLCAVELGKSKLTEETPCTLPDSTTGPEEPDEEGFYAFTYHELTQITGNWDERPASGGGSRLGEGGFGIVFKGLHNVNPVAVKKLNLVDDLSPDELKSQFNQELKTLKRLKHVNLINMVGYSSDGQYPCLVCAYMSNGSLLDRLACLEGSSPLSWQVRCSIALGTARGLEYLHNHSHIHRDVKSGNILLDESFIPKISDFGLTRASAKLSCTTVITERIVGTTAYMAPEALRGEITPKSDIFSFGVVLLEILSGLPPVDETRDPKLLMEMKDEIEDEEITLEEFTDKKMQDWDIESVEKMYNVASQCLSERKNRRPLINEVCFAIMMY</sequence>
<dbReference type="GO" id="GO:0000287">
    <property type="term" value="F:magnesium ion binding"/>
    <property type="evidence" value="ECO:0007669"/>
    <property type="project" value="InterPro"/>
</dbReference>
<dbReference type="Proteomes" id="UP000319801">
    <property type="component" value="Unassembled WGS sequence"/>
</dbReference>
<keyword evidence="8" id="KW-0963">Cytoplasm</keyword>
<dbReference type="GO" id="GO:0007165">
    <property type="term" value="P:signal transduction"/>
    <property type="evidence" value="ECO:0007669"/>
    <property type="project" value="InterPro"/>
</dbReference>
<dbReference type="PIRSF" id="PIRSF038189">
    <property type="entry name" value="IRAK4"/>
    <property type="match status" value="1"/>
</dbReference>
<dbReference type="InterPro" id="IPR017441">
    <property type="entry name" value="Protein_kinase_ATP_BS"/>
</dbReference>
<keyword evidence="13" id="KW-0675">Receptor</keyword>
<dbReference type="PROSITE" id="PS00107">
    <property type="entry name" value="PROTEIN_KINASE_ATP"/>
    <property type="match status" value="1"/>
</dbReference>
<comment type="subunit">
    <text evidence="8">Associates with MYD88 and IRAK2 to form a ternary complex called the Myddosome.</text>
</comment>
<organism evidence="13 14">
    <name type="scientific">Bagarius yarrelli</name>
    <name type="common">Goonch</name>
    <name type="synonym">Bagrus yarrelli</name>
    <dbReference type="NCBI Taxonomy" id="175774"/>
    <lineage>
        <taxon>Eukaryota</taxon>
        <taxon>Metazoa</taxon>
        <taxon>Chordata</taxon>
        <taxon>Craniata</taxon>
        <taxon>Vertebrata</taxon>
        <taxon>Euteleostomi</taxon>
        <taxon>Actinopterygii</taxon>
        <taxon>Neopterygii</taxon>
        <taxon>Teleostei</taxon>
        <taxon>Ostariophysi</taxon>
        <taxon>Siluriformes</taxon>
        <taxon>Sisoridae</taxon>
        <taxon>Sisorinae</taxon>
        <taxon>Bagarius</taxon>
    </lineage>
</organism>
<comment type="catalytic activity">
    <reaction evidence="7 8">
        <text>L-seryl-[protein] + ATP = O-phospho-L-seryl-[protein] + ADP + H(+)</text>
        <dbReference type="Rhea" id="RHEA:17989"/>
        <dbReference type="Rhea" id="RHEA-COMP:9863"/>
        <dbReference type="Rhea" id="RHEA-COMP:11604"/>
        <dbReference type="ChEBI" id="CHEBI:15378"/>
        <dbReference type="ChEBI" id="CHEBI:29999"/>
        <dbReference type="ChEBI" id="CHEBI:30616"/>
        <dbReference type="ChEBI" id="CHEBI:83421"/>
        <dbReference type="ChEBI" id="CHEBI:456216"/>
        <dbReference type="EC" id="2.7.11.1"/>
    </reaction>
</comment>
<comment type="catalytic activity">
    <reaction evidence="6 8">
        <text>L-threonyl-[protein] + ATP = O-phospho-L-threonyl-[protein] + ADP + H(+)</text>
        <dbReference type="Rhea" id="RHEA:46608"/>
        <dbReference type="Rhea" id="RHEA-COMP:11060"/>
        <dbReference type="Rhea" id="RHEA-COMP:11605"/>
        <dbReference type="ChEBI" id="CHEBI:15378"/>
        <dbReference type="ChEBI" id="CHEBI:30013"/>
        <dbReference type="ChEBI" id="CHEBI:30616"/>
        <dbReference type="ChEBI" id="CHEBI:61977"/>
        <dbReference type="ChEBI" id="CHEBI:456216"/>
        <dbReference type="EC" id="2.7.11.1"/>
    </reaction>
</comment>
<dbReference type="Pfam" id="PF00069">
    <property type="entry name" value="Pkinase"/>
    <property type="match status" value="1"/>
</dbReference>
<dbReference type="GO" id="GO:0005524">
    <property type="term" value="F:ATP binding"/>
    <property type="evidence" value="ECO:0007669"/>
    <property type="project" value="UniProtKB-UniRule"/>
</dbReference>
<keyword evidence="14" id="KW-1185">Reference proteome</keyword>
<comment type="caution">
    <text evidence="13">The sequence shown here is derived from an EMBL/GenBank/DDBJ whole genome shotgun (WGS) entry which is preliminary data.</text>
</comment>
<feature type="binding site" evidence="10">
    <location>
        <position position="211"/>
    </location>
    <ligand>
        <name>ATP</name>
        <dbReference type="ChEBI" id="CHEBI:30616"/>
    </ligand>
</feature>
<feature type="domain" description="Protein kinase" evidence="12">
    <location>
        <begin position="184"/>
        <end position="456"/>
    </location>
</feature>
<evidence type="ECO:0000259" key="12">
    <source>
        <dbReference type="PROSITE" id="PS50011"/>
    </source>
</evidence>
<evidence type="ECO:0000256" key="4">
    <source>
        <dbReference type="ARBA" id="ARBA00022777"/>
    </source>
</evidence>
<feature type="active site" description="Proton acceptor" evidence="9">
    <location>
        <position position="309"/>
    </location>
</feature>
<dbReference type="AlphaFoldDB" id="A0A556THS7"/>
<evidence type="ECO:0000256" key="10">
    <source>
        <dbReference type="PIRSR" id="PIRSR038189-2"/>
    </source>
</evidence>
<dbReference type="GO" id="GO:0004674">
    <property type="term" value="F:protein serine/threonine kinase activity"/>
    <property type="evidence" value="ECO:0007669"/>
    <property type="project" value="UniProtKB-UniRule"/>
</dbReference>
<keyword evidence="1 8" id="KW-0723">Serine/threonine-protein kinase</keyword>
<evidence type="ECO:0000256" key="5">
    <source>
        <dbReference type="ARBA" id="ARBA00022840"/>
    </source>
</evidence>
<comment type="cofactor">
    <cofactor evidence="8">
        <name>Mg(2+)</name>
        <dbReference type="ChEBI" id="CHEBI:18420"/>
    </cofactor>
</comment>
<dbReference type="InterPro" id="IPR017428">
    <property type="entry name" value="IRAK4"/>
</dbReference>
<evidence type="ECO:0000313" key="13">
    <source>
        <dbReference type="EMBL" id="TSK13403.1"/>
    </source>
</evidence>
<keyword evidence="8" id="KW-0399">Innate immunity</keyword>
<evidence type="ECO:0000256" key="3">
    <source>
        <dbReference type="ARBA" id="ARBA00022741"/>
    </source>
</evidence>
<dbReference type="PANTHER" id="PTHR48006:SF102">
    <property type="entry name" value="LEUCINE-RICH REPEAT-CONTAINING PROTEIN DDB_G0281931-RELATED"/>
    <property type="match status" value="1"/>
</dbReference>
<dbReference type="SMART" id="SM00220">
    <property type="entry name" value="S_TKc"/>
    <property type="match status" value="1"/>
</dbReference>
<keyword evidence="8" id="KW-0391">Immunity</keyword>
<dbReference type="CDD" id="cd08793">
    <property type="entry name" value="Death_IRAK4"/>
    <property type="match status" value="1"/>
</dbReference>
<keyword evidence="4 8" id="KW-0418">Kinase</keyword>
<dbReference type="PANTHER" id="PTHR48006">
    <property type="entry name" value="LEUCINE-RICH REPEAT-CONTAINING PROTEIN DDB_G0281931-RELATED"/>
    <property type="match status" value="1"/>
</dbReference>
<dbReference type="GO" id="GO:0045087">
    <property type="term" value="P:innate immune response"/>
    <property type="evidence" value="ECO:0007669"/>
    <property type="project" value="UniProtKB-UniRule"/>
</dbReference>
<keyword evidence="8" id="KW-0460">Magnesium</keyword>
<dbReference type="OrthoDB" id="4062651at2759"/>
<evidence type="ECO:0000256" key="6">
    <source>
        <dbReference type="ARBA" id="ARBA00047899"/>
    </source>
</evidence>
<accession>A0A556THS7</accession>
<dbReference type="InterPro" id="IPR011009">
    <property type="entry name" value="Kinase-like_dom_sf"/>
</dbReference>